<dbReference type="GO" id="GO:0006352">
    <property type="term" value="P:DNA-templated transcription initiation"/>
    <property type="evidence" value="ECO:0007669"/>
    <property type="project" value="InterPro"/>
</dbReference>
<dbReference type="InterPro" id="IPR007627">
    <property type="entry name" value="RNA_pol_sigma70_r2"/>
</dbReference>
<dbReference type="Gene3D" id="1.10.10.10">
    <property type="entry name" value="Winged helix-like DNA-binding domain superfamily/Winged helix DNA-binding domain"/>
    <property type="match status" value="1"/>
</dbReference>
<name>A0A316HI48_9SPHI</name>
<keyword evidence="3" id="KW-0731">Sigma factor</keyword>
<keyword evidence="2" id="KW-0805">Transcription regulation</keyword>
<dbReference type="InterPro" id="IPR014284">
    <property type="entry name" value="RNA_pol_sigma-70_dom"/>
</dbReference>
<comment type="caution">
    <text evidence="7">The sequence shown here is derived from an EMBL/GenBank/DDBJ whole genome shotgun (WGS) entry which is preliminary data.</text>
</comment>
<evidence type="ECO:0000256" key="4">
    <source>
        <dbReference type="ARBA" id="ARBA00023163"/>
    </source>
</evidence>
<evidence type="ECO:0000256" key="2">
    <source>
        <dbReference type="ARBA" id="ARBA00023015"/>
    </source>
</evidence>
<dbReference type="NCBIfam" id="TIGR02937">
    <property type="entry name" value="sigma70-ECF"/>
    <property type="match status" value="1"/>
</dbReference>
<evidence type="ECO:0000259" key="5">
    <source>
        <dbReference type="Pfam" id="PF04542"/>
    </source>
</evidence>
<proteinExistence type="inferred from homology"/>
<dbReference type="GO" id="GO:0003677">
    <property type="term" value="F:DNA binding"/>
    <property type="evidence" value="ECO:0007669"/>
    <property type="project" value="InterPro"/>
</dbReference>
<dbReference type="Proteomes" id="UP000245678">
    <property type="component" value="Unassembled WGS sequence"/>
</dbReference>
<dbReference type="RefSeq" id="WP_109605725.1">
    <property type="nucleotide sequence ID" value="NZ_QGHA01000001.1"/>
</dbReference>
<accession>A0A316HI48</accession>
<dbReference type="PANTHER" id="PTHR43133:SF46">
    <property type="entry name" value="RNA POLYMERASE SIGMA-70 FACTOR ECF SUBFAMILY"/>
    <property type="match status" value="1"/>
</dbReference>
<gene>
    <name evidence="7" type="ORF">LX99_00273</name>
</gene>
<dbReference type="PANTHER" id="PTHR43133">
    <property type="entry name" value="RNA POLYMERASE ECF-TYPE SIGMA FACTO"/>
    <property type="match status" value="1"/>
</dbReference>
<reference evidence="7 8" key="1">
    <citation type="submission" date="2018-05" db="EMBL/GenBank/DDBJ databases">
        <title>Genomic Encyclopedia of Archaeal and Bacterial Type Strains, Phase II (KMG-II): from individual species to whole genera.</title>
        <authorList>
            <person name="Goeker M."/>
        </authorList>
    </citation>
    <scope>NUCLEOTIDE SEQUENCE [LARGE SCALE GENOMIC DNA]</scope>
    <source>
        <strain evidence="7 8">DSM 19975</strain>
    </source>
</reference>
<sequence length="198" mass="22831">MQRVESLSDLELQHLFVGGDVAAYTELYNRYAVPVNRFMQKYLHTAALSEDATHDVFIKLWNKREQLVNVQSFKAYLFTVARNLAFDYLKSAFRTETAISQISAVITEHRNTVEDERLTREYLLFIENVLATLPRRSREVFMLCREQGKSYDEAAKQLGISRNAIKNHMVLTMKVLSSKVETELGISLSVLLALMFTK</sequence>
<protein>
    <submittedName>
        <fullName evidence="7">RNA polymerase sigma-70 factor (ECF subfamily)</fullName>
    </submittedName>
</protein>
<dbReference type="Pfam" id="PF04542">
    <property type="entry name" value="Sigma70_r2"/>
    <property type="match status" value="1"/>
</dbReference>
<evidence type="ECO:0000256" key="1">
    <source>
        <dbReference type="ARBA" id="ARBA00010641"/>
    </source>
</evidence>
<dbReference type="InterPro" id="IPR013325">
    <property type="entry name" value="RNA_pol_sigma_r2"/>
</dbReference>
<dbReference type="EMBL" id="QGHA01000001">
    <property type="protein sequence ID" value="PWK79813.1"/>
    <property type="molecule type" value="Genomic_DNA"/>
</dbReference>
<dbReference type="GO" id="GO:0016987">
    <property type="term" value="F:sigma factor activity"/>
    <property type="evidence" value="ECO:0007669"/>
    <property type="project" value="UniProtKB-KW"/>
</dbReference>
<dbReference type="Gene3D" id="1.10.1740.10">
    <property type="match status" value="1"/>
</dbReference>
<evidence type="ECO:0000313" key="7">
    <source>
        <dbReference type="EMBL" id="PWK79813.1"/>
    </source>
</evidence>
<evidence type="ECO:0000259" key="6">
    <source>
        <dbReference type="Pfam" id="PF08281"/>
    </source>
</evidence>
<dbReference type="InterPro" id="IPR036388">
    <property type="entry name" value="WH-like_DNA-bd_sf"/>
</dbReference>
<dbReference type="SUPFAM" id="SSF88946">
    <property type="entry name" value="Sigma2 domain of RNA polymerase sigma factors"/>
    <property type="match status" value="1"/>
</dbReference>
<feature type="domain" description="RNA polymerase sigma-70 region 2" evidence="5">
    <location>
        <begin position="27"/>
        <end position="92"/>
    </location>
</feature>
<dbReference type="Pfam" id="PF08281">
    <property type="entry name" value="Sigma70_r4_2"/>
    <property type="match status" value="1"/>
</dbReference>
<dbReference type="InterPro" id="IPR039425">
    <property type="entry name" value="RNA_pol_sigma-70-like"/>
</dbReference>
<keyword evidence="4" id="KW-0804">Transcription</keyword>
<comment type="similarity">
    <text evidence="1">Belongs to the sigma-70 factor family. ECF subfamily.</text>
</comment>
<feature type="domain" description="RNA polymerase sigma factor 70 region 4 type 2" evidence="6">
    <location>
        <begin position="126"/>
        <end position="174"/>
    </location>
</feature>
<dbReference type="InterPro" id="IPR013324">
    <property type="entry name" value="RNA_pol_sigma_r3/r4-like"/>
</dbReference>
<dbReference type="AlphaFoldDB" id="A0A316HI48"/>
<keyword evidence="8" id="KW-1185">Reference proteome</keyword>
<organism evidence="7 8">
    <name type="scientific">Mucilaginibacter oryzae</name>
    <dbReference type="NCBI Taxonomy" id="468058"/>
    <lineage>
        <taxon>Bacteria</taxon>
        <taxon>Pseudomonadati</taxon>
        <taxon>Bacteroidota</taxon>
        <taxon>Sphingobacteriia</taxon>
        <taxon>Sphingobacteriales</taxon>
        <taxon>Sphingobacteriaceae</taxon>
        <taxon>Mucilaginibacter</taxon>
    </lineage>
</organism>
<dbReference type="SUPFAM" id="SSF88659">
    <property type="entry name" value="Sigma3 and sigma4 domains of RNA polymerase sigma factors"/>
    <property type="match status" value="1"/>
</dbReference>
<evidence type="ECO:0000313" key="8">
    <source>
        <dbReference type="Proteomes" id="UP000245678"/>
    </source>
</evidence>
<evidence type="ECO:0000256" key="3">
    <source>
        <dbReference type="ARBA" id="ARBA00023082"/>
    </source>
</evidence>
<dbReference type="InterPro" id="IPR013249">
    <property type="entry name" value="RNA_pol_sigma70_r4_t2"/>
</dbReference>